<dbReference type="InterPro" id="IPR001173">
    <property type="entry name" value="Glyco_trans_2-like"/>
</dbReference>
<dbReference type="SUPFAM" id="SSF53448">
    <property type="entry name" value="Nucleotide-diphospho-sugar transferases"/>
    <property type="match status" value="1"/>
</dbReference>
<organism evidence="2 3">
    <name type="scientific">Candidatus Nitrobium versatile</name>
    <dbReference type="NCBI Taxonomy" id="2884831"/>
    <lineage>
        <taxon>Bacteria</taxon>
        <taxon>Pseudomonadati</taxon>
        <taxon>Nitrospirota</taxon>
        <taxon>Nitrospiria</taxon>
        <taxon>Nitrospirales</taxon>
        <taxon>Nitrospiraceae</taxon>
        <taxon>Candidatus Nitrobium</taxon>
    </lineage>
</organism>
<dbReference type="Pfam" id="PF00535">
    <property type="entry name" value="Glycos_transf_2"/>
    <property type="match status" value="1"/>
</dbReference>
<dbReference type="EMBL" id="JAIOIV010000018">
    <property type="protein sequence ID" value="MBZ0155113.1"/>
    <property type="molecule type" value="Genomic_DNA"/>
</dbReference>
<evidence type="ECO:0000313" key="2">
    <source>
        <dbReference type="EMBL" id="MBZ0155113.1"/>
    </source>
</evidence>
<gene>
    <name evidence="2" type="ORF">K8I29_02725</name>
</gene>
<reference evidence="2" key="2">
    <citation type="submission" date="2021-08" db="EMBL/GenBank/DDBJ databases">
        <authorList>
            <person name="Dalcin Martins P."/>
        </authorList>
    </citation>
    <scope>NUCLEOTIDE SEQUENCE</scope>
    <source>
        <strain evidence="2">MAG_39</strain>
    </source>
</reference>
<dbReference type="PANTHER" id="PTHR43685">
    <property type="entry name" value="GLYCOSYLTRANSFERASE"/>
    <property type="match status" value="1"/>
</dbReference>
<comment type="caution">
    <text evidence="2">The sequence shown here is derived from an EMBL/GenBank/DDBJ whole genome shotgun (WGS) entry which is preliminary data.</text>
</comment>
<name>A0A953J2M4_9BACT</name>
<proteinExistence type="predicted"/>
<reference evidence="2" key="1">
    <citation type="journal article" date="2021" name="bioRxiv">
        <title>Unraveling nitrogen, sulfur and carbon metabolic pathways and microbial community transcriptional responses to substrate deprivation and toxicity stresses in a bioreactor mimicking anoxic brackish coastal sediment conditions.</title>
        <authorList>
            <person name="Martins P.D."/>
            <person name="Echeveste M.J."/>
            <person name="Arshad A."/>
            <person name="Kurth J."/>
            <person name="Ouboter H."/>
            <person name="Jetten M.S.M."/>
            <person name="Welte C.U."/>
        </authorList>
    </citation>
    <scope>NUCLEOTIDE SEQUENCE</scope>
    <source>
        <strain evidence="2">MAG_39</strain>
    </source>
</reference>
<sequence length="354" mass="40063">MKCTTGKYLPVSVVIPTYNRAGLIRRAVDSVLVSVEDEDEVIVVDDGSSDNTEEVLFPYRNRIRYIRTGNAGAGAARNRGVREARNPLVAFLDSDDEWMPHKLQVQRAVMQARPDVLFCFSDFAVRYLTGETVRRYLINWHSDTRSWTEILGPAIPFSLLSPLPCGGDNFPVHIGNMYLQEMKANYISTITLMARRTEAGDALRFSEDTDIYEDWECIGRLAGAGKAAYLDCETAWNHGHRGKRLTDADTLRCTGARIRMLERLWGTNTEFLSRHGELYREVLAAQYLLHAKELIVRGMTPEARRDLRCIGEVPFPYLFLASLPGPLAQWLYAVRKETKSLIARVRTEKGGKGK</sequence>
<accession>A0A953J2M4</accession>
<dbReference type="Gene3D" id="3.90.550.10">
    <property type="entry name" value="Spore Coat Polysaccharide Biosynthesis Protein SpsA, Chain A"/>
    <property type="match status" value="1"/>
</dbReference>
<dbReference type="PANTHER" id="PTHR43685:SF2">
    <property type="entry name" value="GLYCOSYLTRANSFERASE 2-LIKE DOMAIN-CONTAINING PROTEIN"/>
    <property type="match status" value="1"/>
</dbReference>
<evidence type="ECO:0000313" key="3">
    <source>
        <dbReference type="Proteomes" id="UP000705867"/>
    </source>
</evidence>
<dbReference type="Proteomes" id="UP000705867">
    <property type="component" value="Unassembled WGS sequence"/>
</dbReference>
<dbReference type="AlphaFoldDB" id="A0A953J2M4"/>
<dbReference type="InterPro" id="IPR029044">
    <property type="entry name" value="Nucleotide-diphossugar_trans"/>
</dbReference>
<feature type="domain" description="Glycosyltransferase 2-like" evidence="1">
    <location>
        <begin position="12"/>
        <end position="137"/>
    </location>
</feature>
<dbReference type="InterPro" id="IPR050834">
    <property type="entry name" value="Glycosyltransf_2"/>
</dbReference>
<protein>
    <submittedName>
        <fullName evidence="2">Glycosyltransferase</fullName>
    </submittedName>
</protein>
<dbReference type="CDD" id="cd00761">
    <property type="entry name" value="Glyco_tranf_GTA_type"/>
    <property type="match status" value="1"/>
</dbReference>
<evidence type="ECO:0000259" key="1">
    <source>
        <dbReference type="Pfam" id="PF00535"/>
    </source>
</evidence>